<protein>
    <submittedName>
        <fullName evidence="1">Uncharacterized protein</fullName>
    </submittedName>
</protein>
<dbReference type="HOGENOM" id="CLU_2650167_0_0_5"/>
<reference evidence="1 2" key="1">
    <citation type="journal article" date="2005" name="DNA Res.">
        <title>Complete genome sequence of the facultative anaerobic magnetotactic bacterium Magnetospirillum sp. strain AMB-1.</title>
        <authorList>
            <person name="Matsunaga T."/>
            <person name="Okamura Y."/>
            <person name="Fukuda Y."/>
            <person name="Wahyudi A.T."/>
            <person name="Murase Y."/>
            <person name="Takeyama H."/>
        </authorList>
    </citation>
    <scope>NUCLEOTIDE SEQUENCE [LARGE SCALE GENOMIC DNA]</scope>
    <source>
        <strain evidence="2">ATCC 700264 / AMB-1</strain>
    </source>
</reference>
<dbReference type="STRING" id="342108.amb2078"/>
<accession>Q2W5J3</accession>
<sequence length="76" mass="8152">MMVIQGVQVRADGKSTKVSLPKYRASDGSWKAAIILPDEIKNAISDTVIAAGLEAGILRVKEESVGDRCRAANEPR</sequence>
<proteinExistence type="predicted"/>
<name>Q2W5J3_PARM1</name>
<dbReference type="AlphaFoldDB" id="Q2W5J3"/>
<dbReference type="EMBL" id="AP007255">
    <property type="protein sequence ID" value="BAE50882.1"/>
    <property type="molecule type" value="Genomic_DNA"/>
</dbReference>
<dbReference type="Proteomes" id="UP000007058">
    <property type="component" value="Chromosome"/>
</dbReference>
<dbReference type="InterPro" id="IPR036751">
    <property type="entry name" value="SpoVG_sf"/>
</dbReference>
<gene>
    <name evidence="1" type="ordered locus">amb2078</name>
</gene>
<organism evidence="1 2">
    <name type="scientific">Paramagnetospirillum magneticum (strain ATCC 700264 / AMB-1)</name>
    <name type="common">Magnetospirillum magneticum</name>
    <dbReference type="NCBI Taxonomy" id="342108"/>
    <lineage>
        <taxon>Bacteria</taxon>
        <taxon>Pseudomonadati</taxon>
        <taxon>Pseudomonadota</taxon>
        <taxon>Alphaproteobacteria</taxon>
        <taxon>Rhodospirillales</taxon>
        <taxon>Magnetospirillaceae</taxon>
        <taxon>Paramagnetospirillum</taxon>
    </lineage>
</organism>
<dbReference type="GO" id="GO:0030435">
    <property type="term" value="P:sporulation resulting in formation of a cellular spore"/>
    <property type="evidence" value="ECO:0007669"/>
    <property type="project" value="InterPro"/>
</dbReference>
<dbReference type="KEGG" id="mag:amb2078"/>
<dbReference type="SUPFAM" id="SSF160537">
    <property type="entry name" value="SpoVG-like"/>
    <property type="match status" value="1"/>
</dbReference>
<evidence type="ECO:0000313" key="1">
    <source>
        <dbReference type="EMBL" id="BAE50882.1"/>
    </source>
</evidence>
<keyword evidence="2" id="KW-1185">Reference proteome</keyword>
<evidence type="ECO:0000313" key="2">
    <source>
        <dbReference type="Proteomes" id="UP000007058"/>
    </source>
</evidence>